<evidence type="ECO:0000313" key="9">
    <source>
        <dbReference type="EMBL" id="ACM22897.1"/>
    </source>
</evidence>
<dbReference type="NCBIfam" id="TIGR01910">
    <property type="entry name" value="DapE-ArgE"/>
    <property type="match status" value="1"/>
</dbReference>
<keyword evidence="4" id="KW-0479">Metal-binding</keyword>
<name>B9K7G4_THENN</name>
<comment type="cofactor">
    <cofactor evidence="1">
        <name>Co(2+)</name>
        <dbReference type="ChEBI" id="CHEBI:48828"/>
    </cofactor>
</comment>
<dbReference type="KEGG" id="tna:CTN_0721"/>
<dbReference type="InterPro" id="IPR050072">
    <property type="entry name" value="Peptidase_M20A"/>
</dbReference>
<dbReference type="Pfam" id="PF01546">
    <property type="entry name" value="Peptidase_M20"/>
    <property type="match status" value="1"/>
</dbReference>
<keyword evidence="7" id="KW-0170">Cobalt</keyword>
<comment type="similarity">
    <text evidence="3">Belongs to the peptidase M20A family.</text>
</comment>
<evidence type="ECO:0000256" key="3">
    <source>
        <dbReference type="ARBA" id="ARBA00006247"/>
    </source>
</evidence>
<protein>
    <submittedName>
        <fullName evidence="9">Succinyl-diaminopimelate desuccinylase</fullName>
    </submittedName>
</protein>
<evidence type="ECO:0000256" key="4">
    <source>
        <dbReference type="ARBA" id="ARBA00022723"/>
    </source>
</evidence>
<dbReference type="Pfam" id="PF07687">
    <property type="entry name" value="M20_dimer"/>
    <property type="match status" value="1"/>
</dbReference>
<evidence type="ECO:0000256" key="1">
    <source>
        <dbReference type="ARBA" id="ARBA00001941"/>
    </source>
</evidence>
<keyword evidence="5" id="KW-0378">Hydrolase</keyword>
<dbReference type="Gene3D" id="3.40.630.10">
    <property type="entry name" value="Zn peptidases"/>
    <property type="match status" value="1"/>
</dbReference>
<dbReference type="Proteomes" id="UP000000445">
    <property type="component" value="Chromosome"/>
</dbReference>
<evidence type="ECO:0000256" key="7">
    <source>
        <dbReference type="ARBA" id="ARBA00023285"/>
    </source>
</evidence>
<dbReference type="InterPro" id="IPR011650">
    <property type="entry name" value="Peptidase_M20_dimer"/>
</dbReference>
<evidence type="ECO:0000256" key="5">
    <source>
        <dbReference type="ARBA" id="ARBA00022801"/>
    </source>
</evidence>
<dbReference type="SUPFAM" id="SSF53187">
    <property type="entry name" value="Zn-dependent exopeptidases"/>
    <property type="match status" value="1"/>
</dbReference>
<organism evidence="9 10">
    <name type="scientific">Thermotoga neapolitana (strain ATCC 49049 / DSM 4359 / NBRC 107923 / NS-E)</name>
    <dbReference type="NCBI Taxonomy" id="309803"/>
    <lineage>
        <taxon>Bacteria</taxon>
        <taxon>Thermotogati</taxon>
        <taxon>Thermotogota</taxon>
        <taxon>Thermotogae</taxon>
        <taxon>Thermotogales</taxon>
        <taxon>Thermotogaceae</taxon>
        <taxon>Thermotoga</taxon>
    </lineage>
</organism>
<dbReference type="InterPro" id="IPR002933">
    <property type="entry name" value="Peptidase_M20"/>
</dbReference>
<dbReference type="EMBL" id="CP000916">
    <property type="protein sequence ID" value="ACM22897.1"/>
    <property type="molecule type" value="Genomic_DNA"/>
</dbReference>
<sequence>MFQMEITRKIEELKDEMVDSLKRFISINSVNPVFGGPGEKEKADWLEELLKKMGYTVERHDTKDQNGIWRSNLLAIIPGRDRSKTLWIVTHIDTVPPGDLSLWETDPFIPVVKDDRVYGRGAEDNGGSMIASIYAGKALMELDVVPEYNFGLALVADEEAGSEYGIQYLIEKGVFRPDDMFLVPDAGNKKGDFIEIAEKSILWFKVTVNGKQGHASRPKTTENALRKGAQIITELDETLHRKFSEKDELFDEPLSTFEPTRSEKTVDNVNTVPGRFVFYFDCRVLPRYDLEDVLSTVKSVLDGRGAELEVVVKQPAPDPTPADSDLVVKLSSVLKSLRNLEVRVGGIGGGTCAAFFRKKGWPAVVWSTIEETAHQPNEYRKISHMVEDAKVFALLGVER</sequence>
<dbReference type="InterPro" id="IPR036264">
    <property type="entry name" value="Bact_exopeptidase_dim_dom"/>
</dbReference>
<dbReference type="GO" id="GO:0016787">
    <property type="term" value="F:hydrolase activity"/>
    <property type="evidence" value="ECO:0007669"/>
    <property type="project" value="UniProtKB-KW"/>
</dbReference>
<dbReference type="PANTHER" id="PTHR43808">
    <property type="entry name" value="ACETYLORNITHINE DEACETYLASE"/>
    <property type="match status" value="1"/>
</dbReference>
<dbReference type="Gene3D" id="3.30.70.360">
    <property type="match status" value="1"/>
</dbReference>
<evidence type="ECO:0000313" key="10">
    <source>
        <dbReference type="Proteomes" id="UP000000445"/>
    </source>
</evidence>
<dbReference type="eggNOG" id="COG0624">
    <property type="taxonomic scope" value="Bacteria"/>
</dbReference>
<keyword evidence="6" id="KW-0862">Zinc</keyword>
<reference evidence="9 10" key="1">
    <citation type="journal article" date="2009" name="Biosci. Biotechnol. Biochem.">
        <title>WeGAS: a web-based microbial genome annotation system.</title>
        <authorList>
            <person name="Lee D."/>
            <person name="Seo H."/>
            <person name="Park C."/>
            <person name="Park K."/>
        </authorList>
    </citation>
    <scope>NUCLEOTIDE SEQUENCE [LARGE SCALE GENOMIC DNA]</scope>
    <source>
        <strain evidence="10">ATCC 49049 / DSM 4359 / NBRC 107923 / NS-E</strain>
    </source>
</reference>
<dbReference type="PANTHER" id="PTHR43808:SF32">
    <property type="entry name" value="ARGE_DAPE-RELATED DEACYLASE"/>
    <property type="match status" value="1"/>
</dbReference>
<dbReference type="GO" id="GO:0046872">
    <property type="term" value="F:metal ion binding"/>
    <property type="evidence" value="ECO:0007669"/>
    <property type="project" value="UniProtKB-KW"/>
</dbReference>
<keyword evidence="10" id="KW-1185">Reference proteome</keyword>
<dbReference type="HOGENOM" id="CLU_021802_2_2_0"/>
<dbReference type="InterPro" id="IPR010182">
    <property type="entry name" value="ArgE/DapE"/>
</dbReference>
<evidence type="ECO:0000256" key="2">
    <source>
        <dbReference type="ARBA" id="ARBA00001947"/>
    </source>
</evidence>
<accession>B9K7G4</accession>
<dbReference type="NCBIfam" id="NF010589">
    <property type="entry name" value="PRK13983.1"/>
    <property type="match status" value="1"/>
</dbReference>
<proteinExistence type="inferred from homology"/>
<comment type="cofactor">
    <cofactor evidence="2">
        <name>Zn(2+)</name>
        <dbReference type="ChEBI" id="CHEBI:29105"/>
    </cofactor>
</comment>
<dbReference type="STRING" id="309803.CTN_0721"/>
<dbReference type="AlphaFoldDB" id="B9K7G4"/>
<dbReference type="SUPFAM" id="SSF55031">
    <property type="entry name" value="Bacterial exopeptidase dimerisation domain"/>
    <property type="match status" value="1"/>
</dbReference>
<evidence type="ECO:0000256" key="6">
    <source>
        <dbReference type="ARBA" id="ARBA00022833"/>
    </source>
</evidence>
<feature type="domain" description="Peptidase M20 dimerisation" evidence="8">
    <location>
        <begin position="196"/>
        <end position="305"/>
    </location>
</feature>
<evidence type="ECO:0000259" key="8">
    <source>
        <dbReference type="Pfam" id="PF07687"/>
    </source>
</evidence>
<gene>
    <name evidence="9" type="ordered locus">CTN_0721</name>
</gene>